<reference evidence="2" key="1">
    <citation type="journal article" date="2020" name="Genome Biol.">
        <title>Gamete binning: chromosome-level and haplotype-resolved genome assembly enabled by high-throughput single-cell sequencing of gamete genomes.</title>
        <authorList>
            <person name="Campoy J.A."/>
            <person name="Sun H."/>
            <person name="Goel M."/>
            <person name="Jiao W.-B."/>
            <person name="Folz-Donahue K."/>
            <person name="Wang N."/>
            <person name="Rubio M."/>
            <person name="Liu C."/>
            <person name="Kukat C."/>
            <person name="Ruiz D."/>
            <person name="Huettel B."/>
            <person name="Schneeberger K."/>
        </authorList>
    </citation>
    <scope>NUCLEOTIDE SEQUENCE [LARGE SCALE GENOMIC DNA]</scope>
    <source>
        <strain evidence="2">cv. Rojo Pasion</strain>
    </source>
</reference>
<gene>
    <name evidence="1" type="ORF">ORAREDHAP_LOCUS49859</name>
</gene>
<dbReference type="Proteomes" id="UP000507245">
    <property type="component" value="Unassembled WGS sequence"/>
</dbReference>
<evidence type="ECO:0000313" key="1">
    <source>
        <dbReference type="EMBL" id="CAB4320843.1"/>
    </source>
</evidence>
<protein>
    <submittedName>
        <fullName evidence="1">Uncharacterized protein</fullName>
    </submittedName>
</protein>
<dbReference type="OrthoDB" id="10542559at2759"/>
<dbReference type="AlphaFoldDB" id="A0A6J5Y8X1"/>
<evidence type="ECO:0000313" key="2">
    <source>
        <dbReference type="Proteomes" id="UP000507245"/>
    </source>
</evidence>
<accession>A0A6J5Y8X1</accession>
<keyword evidence="2" id="KW-1185">Reference proteome</keyword>
<dbReference type="EMBL" id="CAEKKB010000008">
    <property type="protein sequence ID" value="CAB4320843.1"/>
    <property type="molecule type" value="Genomic_DNA"/>
</dbReference>
<proteinExistence type="predicted"/>
<sequence>MTLLLPDAYSGDDLPLKLVTQGGLDGEAPNGQLLRIAVIHGHAPFLSPPNWSVLICDTKP</sequence>
<organism evidence="1 2">
    <name type="scientific">Prunus armeniaca</name>
    <name type="common">Apricot</name>
    <name type="synonym">Armeniaca vulgaris</name>
    <dbReference type="NCBI Taxonomy" id="36596"/>
    <lineage>
        <taxon>Eukaryota</taxon>
        <taxon>Viridiplantae</taxon>
        <taxon>Streptophyta</taxon>
        <taxon>Embryophyta</taxon>
        <taxon>Tracheophyta</taxon>
        <taxon>Spermatophyta</taxon>
        <taxon>Magnoliopsida</taxon>
        <taxon>eudicotyledons</taxon>
        <taxon>Gunneridae</taxon>
        <taxon>Pentapetalae</taxon>
        <taxon>rosids</taxon>
        <taxon>fabids</taxon>
        <taxon>Rosales</taxon>
        <taxon>Rosaceae</taxon>
        <taxon>Amygdaloideae</taxon>
        <taxon>Amygdaleae</taxon>
        <taxon>Prunus</taxon>
    </lineage>
</organism>
<name>A0A6J5Y8X1_PRUAR</name>